<organism evidence="3">
    <name type="scientific">Blumeria graminis f. sp. tritici 96224</name>
    <dbReference type="NCBI Taxonomy" id="1268274"/>
    <lineage>
        <taxon>Eukaryota</taxon>
        <taxon>Fungi</taxon>
        <taxon>Dikarya</taxon>
        <taxon>Ascomycota</taxon>
        <taxon>Pezizomycotina</taxon>
        <taxon>Leotiomycetes</taxon>
        <taxon>Erysiphales</taxon>
        <taxon>Erysiphaceae</taxon>
        <taxon>Blumeria</taxon>
    </lineage>
</organism>
<evidence type="ECO:0000256" key="1">
    <source>
        <dbReference type="SAM" id="MobiDB-lite"/>
    </source>
</evidence>
<reference evidence="4" key="1">
    <citation type="journal article" date="2013" name="Nat. Genet.">
        <title>The wheat powdery mildew genome shows the unique evolution of an obligate biotroph.</title>
        <authorList>
            <person name="Wicker T."/>
            <person name="Oberhaensli S."/>
            <person name="Parlange F."/>
            <person name="Buchmann J.P."/>
            <person name="Shatalina M."/>
            <person name="Roffler S."/>
            <person name="Ben-David R."/>
            <person name="Dolezel J."/>
            <person name="Simkova H."/>
            <person name="Schulze-Lefert P."/>
            <person name="Spanu P.D."/>
            <person name="Bruggmann R."/>
            <person name="Amselem J."/>
            <person name="Quesneville H."/>
            <person name="Ver Loren van Themaat E."/>
            <person name="Paape T."/>
            <person name="Shimizu K.K."/>
            <person name="Keller B."/>
        </authorList>
    </citation>
    <scope>NUCLEOTIDE SEQUENCE [LARGE SCALE GENOMIC DNA]</scope>
    <source>
        <strain evidence="4">96224</strain>
    </source>
</reference>
<reference evidence="3" key="3">
    <citation type="submission" date="2018-07" db="EMBL/GenBank/DDBJ databases">
        <authorList>
            <person name="Quirk P.G."/>
            <person name="Krulwich T.A."/>
        </authorList>
    </citation>
    <scope>NUCLEOTIDE SEQUENCE</scope>
    <source>
        <strain evidence="3">96224</strain>
    </source>
</reference>
<dbReference type="EMBL" id="KE375132">
    <property type="protein sequence ID" value="EPQ63129.1"/>
    <property type="molecule type" value="Genomic_DNA"/>
</dbReference>
<name>A0A061HDC9_BLUGR</name>
<feature type="region of interest" description="Disordered" evidence="1">
    <location>
        <begin position="25"/>
        <end position="44"/>
    </location>
</feature>
<evidence type="ECO:0000313" key="3">
    <source>
        <dbReference type="EMBL" id="SUZ11978.1"/>
    </source>
</evidence>
<protein>
    <submittedName>
        <fullName evidence="2">B-type cyclin</fullName>
    </submittedName>
    <submittedName>
        <fullName evidence="3">Bgt-119</fullName>
    </submittedName>
</protein>
<accession>A0A061HDC9</accession>
<dbReference type="HOGENOM" id="CLU_2412971_0_0_1"/>
<evidence type="ECO:0000313" key="4">
    <source>
        <dbReference type="Proteomes" id="UP000053110"/>
    </source>
</evidence>
<evidence type="ECO:0000313" key="2">
    <source>
        <dbReference type="EMBL" id="EPQ63129.1"/>
    </source>
</evidence>
<proteinExistence type="predicted"/>
<reference evidence="2" key="2">
    <citation type="submission" date="2013-01" db="EMBL/GenBank/DDBJ databases">
        <title>The wheat powdery mildew genome reveals unique evolution of an obligate biotroph.</title>
        <authorList>
            <person name="Oberhaensli S."/>
            <person name="Wicker T."/>
            <person name="Keller B."/>
        </authorList>
    </citation>
    <scope>NUCLEOTIDE SEQUENCE</scope>
    <source>
        <strain evidence="2">96224</strain>
    </source>
</reference>
<dbReference type="Proteomes" id="UP000053110">
    <property type="component" value="Unassembled WGS sequence"/>
</dbReference>
<dbReference type="EMBL" id="UIGY01000160">
    <property type="protein sequence ID" value="SUZ11978.1"/>
    <property type="molecule type" value="Genomic_DNA"/>
</dbReference>
<gene>
    <name evidence="2" type="ORF">BGT96224_119</name>
    <name evidence="3" type="ORF">BGT96224V2_LOCUS5138</name>
</gene>
<sequence length="92" mass="10037">MDARPHRPIRAVRAQADENHALPAIGNQMHHQSHKSTSHFSSLPVGNLKNAAKRTAFGDVSNTAANAAKVQADGCLEKKVRERGNHQVPQKK</sequence>
<dbReference type="AlphaFoldDB" id="A0A061HDC9"/>